<evidence type="ECO:0000313" key="1">
    <source>
        <dbReference type="EMBL" id="KAJ4962900.1"/>
    </source>
</evidence>
<reference evidence="1" key="1">
    <citation type="journal article" date="2023" name="Plant J.">
        <title>The genome of the king protea, Protea cynaroides.</title>
        <authorList>
            <person name="Chang J."/>
            <person name="Duong T.A."/>
            <person name="Schoeman C."/>
            <person name="Ma X."/>
            <person name="Roodt D."/>
            <person name="Barker N."/>
            <person name="Li Z."/>
            <person name="Van de Peer Y."/>
            <person name="Mizrachi E."/>
        </authorList>
    </citation>
    <scope>NUCLEOTIDE SEQUENCE</scope>
    <source>
        <tissue evidence="1">Young leaves</tissue>
    </source>
</reference>
<dbReference type="Proteomes" id="UP001141806">
    <property type="component" value="Unassembled WGS sequence"/>
</dbReference>
<name>A0A9Q0K5M7_9MAGN</name>
<dbReference type="EMBL" id="JAMYWD010000008">
    <property type="protein sequence ID" value="KAJ4962900.1"/>
    <property type="molecule type" value="Genomic_DNA"/>
</dbReference>
<proteinExistence type="predicted"/>
<sequence length="168" mass="19055">MAAAKERLLKLRRTVGFTNMDGNTSHEPSTSHTVAEPTCKRERTRVVRTNHRPTIVEISTVNVNHLGQVFGPHSTEFSTFLGTIARTLTTLSLNFDDWRLVPRYYKEETLIEIEVGYETPLFRKLADKVAAAGFLVVAPDFFYGDPFDMHKNKTDWLVAHQAVGLYPC</sequence>
<dbReference type="PANTHER" id="PTHR17630">
    <property type="entry name" value="DIENELACTONE HYDROLASE"/>
    <property type="match status" value="1"/>
</dbReference>
<dbReference type="OrthoDB" id="17560at2759"/>
<gene>
    <name evidence="1" type="ORF">NE237_022839</name>
</gene>
<comment type="caution">
    <text evidence="1">The sequence shown here is derived from an EMBL/GenBank/DDBJ whole genome shotgun (WGS) entry which is preliminary data.</text>
</comment>
<organism evidence="1 2">
    <name type="scientific">Protea cynaroides</name>
    <dbReference type="NCBI Taxonomy" id="273540"/>
    <lineage>
        <taxon>Eukaryota</taxon>
        <taxon>Viridiplantae</taxon>
        <taxon>Streptophyta</taxon>
        <taxon>Embryophyta</taxon>
        <taxon>Tracheophyta</taxon>
        <taxon>Spermatophyta</taxon>
        <taxon>Magnoliopsida</taxon>
        <taxon>Proteales</taxon>
        <taxon>Proteaceae</taxon>
        <taxon>Protea</taxon>
    </lineage>
</organism>
<keyword evidence="2" id="KW-1185">Reference proteome</keyword>
<protein>
    <submittedName>
        <fullName evidence="1">Uncharacterized protein</fullName>
    </submittedName>
</protein>
<evidence type="ECO:0000313" key="2">
    <source>
        <dbReference type="Proteomes" id="UP001141806"/>
    </source>
</evidence>
<dbReference type="AlphaFoldDB" id="A0A9Q0K5M7"/>
<accession>A0A9Q0K5M7</accession>
<dbReference type="PANTHER" id="PTHR17630:SF52">
    <property type="entry name" value="ENDO-1,3-1,4-BETA-D-GLUCANASE-LIKE PROTEIN"/>
    <property type="match status" value="1"/>
</dbReference>